<dbReference type="HOGENOM" id="CLU_2642898_0_0_1"/>
<proteinExistence type="predicted"/>
<keyword evidence="2" id="KW-1185">Reference proteome</keyword>
<dbReference type="EnsemblPlants" id="PGSC0003DMT400078318">
    <property type="protein sequence ID" value="PGSC0003DMT400078318"/>
    <property type="gene ID" value="PGSC0003DMG400030490"/>
</dbReference>
<dbReference type="Gramene" id="PGSC0003DMT400078318">
    <property type="protein sequence ID" value="PGSC0003DMT400078318"/>
    <property type="gene ID" value="PGSC0003DMG400030490"/>
</dbReference>
<sequence>MDKGLETKVQLEFKLLDSKLEVKELTETKEHSIEGSKRWIPSLDFPRTNGVFTEGHREFSSATELFAEVVNRDQVYS</sequence>
<protein>
    <submittedName>
        <fullName evidence="1">Uncharacterized protein</fullName>
    </submittedName>
</protein>
<name>M1CZV7_SOLTU</name>
<evidence type="ECO:0000313" key="2">
    <source>
        <dbReference type="Proteomes" id="UP000011115"/>
    </source>
</evidence>
<organism evidence="1 2">
    <name type="scientific">Solanum tuberosum</name>
    <name type="common">Potato</name>
    <dbReference type="NCBI Taxonomy" id="4113"/>
    <lineage>
        <taxon>Eukaryota</taxon>
        <taxon>Viridiplantae</taxon>
        <taxon>Streptophyta</taxon>
        <taxon>Embryophyta</taxon>
        <taxon>Tracheophyta</taxon>
        <taxon>Spermatophyta</taxon>
        <taxon>Magnoliopsida</taxon>
        <taxon>eudicotyledons</taxon>
        <taxon>Gunneridae</taxon>
        <taxon>Pentapetalae</taxon>
        <taxon>asterids</taxon>
        <taxon>lamiids</taxon>
        <taxon>Solanales</taxon>
        <taxon>Solanaceae</taxon>
        <taxon>Solanoideae</taxon>
        <taxon>Solaneae</taxon>
        <taxon>Solanum</taxon>
    </lineage>
</organism>
<dbReference type="Proteomes" id="UP000011115">
    <property type="component" value="Unassembled WGS sequence"/>
</dbReference>
<reference evidence="2" key="1">
    <citation type="journal article" date="2011" name="Nature">
        <title>Genome sequence and analysis of the tuber crop potato.</title>
        <authorList>
            <consortium name="The Potato Genome Sequencing Consortium"/>
        </authorList>
    </citation>
    <scope>NUCLEOTIDE SEQUENCE [LARGE SCALE GENOMIC DNA]</scope>
    <source>
        <strain evidence="2">cv. DM1-3 516 R44</strain>
    </source>
</reference>
<reference evidence="1" key="2">
    <citation type="submission" date="2015-06" db="UniProtKB">
        <authorList>
            <consortium name="EnsemblPlants"/>
        </authorList>
    </citation>
    <scope>IDENTIFICATION</scope>
    <source>
        <strain evidence="1">DM1-3 516 R44</strain>
    </source>
</reference>
<dbReference type="InParanoid" id="M1CZV7"/>
<evidence type="ECO:0000313" key="1">
    <source>
        <dbReference type="EnsemblPlants" id="PGSC0003DMT400078318"/>
    </source>
</evidence>
<dbReference type="PaxDb" id="4113-PGSC0003DMT400078318"/>
<dbReference type="AlphaFoldDB" id="M1CZV7"/>
<accession>M1CZV7</accession>